<sequence>MNAEHPPDTLAQFTKVFAYRPNAIVPYALGLMAVTLMVSFFFWAFARYEMLTARAASLLTMPVALMAAYTLYLWVVAKTARLVVTEHGLVYSDRWVRRALLWSEISHITRFVIRSKKGKGIALKLGLTGLENWQELINLARELSDAQILI</sequence>
<keyword evidence="1" id="KW-0812">Transmembrane</keyword>
<gene>
    <name evidence="2" type="ORF">HRbin17_02094</name>
</gene>
<organism evidence="2 3">
    <name type="scientific">Candidatus Fervidibacter japonicus</name>
    <dbReference type="NCBI Taxonomy" id="2035412"/>
    <lineage>
        <taxon>Bacteria</taxon>
        <taxon>Candidatus Fervidibacterota</taxon>
        <taxon>Candidatus Fervidibacter</taxon>
    </lineage>
</organism>
<reference evidence="3" key="1">
    <citation type="submission" date="2017-09" db="EMBL/GenBank/DDBJ databases">
        <title>Metaegenomics of thermophilic ammonia-oxidizing enrichment culture.</title>
        <authorList>
            <person name="Kato S."/>
            <person name="Suzuki K."/>
        </authorList>
    </citation>
    <scope>NUCLEOTIDE SEQUENCE [LARGE SCALE GENOMIC DNA]</scope>
</reference>
<proteinExistence type="predicted"/>
<dbReference type="EMBL" id="BEHT01000031">
    <property type="protein sequence ID" value="GBC99566.1"/>
    <property type="molecule type" value="Genomic_DNA"/>
</dbReference>
<feature type="transmembrane region" description="Helical" evidence="1">
    <location>
        <begin position="58"/>
        <end position="75"/>
    </location>
</feature>
<keyword evidence="1" id="KW-0472">Membrane</keyword>
<evidence type="ECO:0000256" key="1">
    <source>
        <dbReference type="SAM" id="Phobius"/>
    </source>
</evidence>
<protein>
    <submittedName>
        <fullName evidence="2">Uncharacterized protein</fullName>
    </submittedName>
</protein>
<comment type="caution">
    <text evidence="2">The sequence shown here is derived from an EMBL/GenBank/DDBJ whole genome shotgun (WGS) entry which is preliminary data.</text>
</comment>
<evidence type="ECO:0000313" key="2">
    <source>
        <dbReference type="EMBL" id="GBC99566.1"/>
    </source>
</evidence>
<feature type="transmembrane region" description="Helical" evidence="1">
    <location>
        <begin position="24"/>
        <end position="46"/>
    </location>
</feature>
<dbReference type="Proteomes" id="UP000236173">
    <property type="component" value="Unassembled WGS sequence"/>
</dbReference>
<dbReference type="AlphaFoldDB" id="A0A2H5XEG1"/>
<name>A0A2H5XEG1_9BACT</name>
<evidence type="ECO:0000313" key="3">
    <source>
        <dbReference type="Proteomes" id="UP000236173"/>
    </source>
</evidence>
<keyword evidence="1" id="KW-1133">Transmembrane helix</keyword>
<accession>A0A2H5XEG1</accession>